<gene>
    <name evidence="2" type="ORF">HCN51_03235</name>
</gene>
<accession>A0ABX1AS91</accession>
<comment type="caution">
    <text evidence="2">The sequence shown here is derived from an EMBL/GenBank/DDBJ whole genome shotgun (WGS) entry which is preliminary data.</text>
</comment>
<dbReference type="EMBL" id="JAATEP010000002">
    <property type="protein sequence ID" value="NJP88478.1"/>
    <property type="molecule type" value="Genomic_DNA"/>
</dbReference>
<evidence type="ECO:0000313" key="3">
    <source>
        <dbReference type="Proteomes" id="UP000696294"/>
    </source>
</evidence>
<evidence type="ECO:0000313" key="2">
    <source>
        <dbReference type="EMBL" id="NJP88478.1"/>
    </source>
</evidence>
<proteinExistence type="predicted"/>
<dbReference type="RefSeq" id="WP_168006614.1">
    <property type="nucleotide sequence ID" value="NZ_JAATEP010000002.1"/>
</dbReference>
<evidence type="ECO:0000256" key="1">
    <source>
        <dbReference type="SAM" id="MobiDB-lite"/>
    </source>
</evidence>
<name>A0ABX1AS91_9ACTN</name>
<feature type="region of interest" description="Disordered" evidence="1">
    <location>
        <begin position="73"/>
        <end position="92"/>
    </location>
</feature>
<protein>
    <submittedName>
        <fullName evidence="2">Uncharacterized protein</fullName>
    </submittedName>
</protein>
<organism evidence="2 3">
    <name type="scientific">Nonomuraea composti</name>
    <dbReference type="NCBI Taxonomy" id="2720023"/>
    <lineage>
        <taxon>Bacteria</taxon>
        <taxon>Bacillati</taxon>
        <taxon>Actinomycetota</taxon>
        <taxon>Actinomycetes</taxon>
        <taxon>Streptosporangiales</taxon>
        <taxon>Streptosporangiaceae</taxon>
        <taxon>Nonomuraea</taxon>
    </lineage>
</organism>
<keyword evidence="3" id="KW-1185">Reference proteome</keyword>
<dbReference type="Proteomes" id="UP000696294">
    <property type="component" value="Unassembled WGS sequence"/>
</dbReference>
<reference evidence="2 3" key="1">
    <citation type="submission" date="2020-03" db="EMBL/GenBank/DDBJ databases">
        <title>WGS of actinomycetes isolated from Thailand.</title>
        <authorList>
            <person name="Thawai C."/>
        </authorList>
    </citation>
    <scope>NUCLEOTIDE SEQUENCE [LARGE SCALE GENOMIC DNA]</scope>
    <source>
        <strain evidence="2 3">FMUSA5-5</strain>
    </source>
</reference>
<sequence length="92" mass="10008">MHMSWPTIEADQVAALASVVQAVAVCPPSSWPRSRCAGTAATAEWTGCWSSTRSWCPAISAAKRHKYPYLHDWGRNRSKDFPQAAGSSSDVD</sequence>